<reference evidence="1" key="1">
    <citation type="submission" date="2023-04" db="EMBL/GenBank/DDBJ databases">
        <title>Phytophthora fragariaefolia NBRC 109709.</title>
        <authorList>
            <person name="Ichikawa N."/>
            <person name="Sato H."/>
            <person name="Tonouchi N."/>
        </authorList>
    </citation>
    <scope>NUCLEOTIDE SEQUENCE</scope>
    <source>
        <strain evidence="1">NBRC 109709</strain>
    </source>
</reference>
<name>A0A9W6TW90_9STRA</name>
<gene>
    <name evidence="1" type="ORF">Pfra01_000259600</name>
</gene>
<keyword evidence="2" id="KW-1185">Reference proteome</keyword>
<organism evidence="1 2">
    <name type="scientific">Phytophthora fragariaefolia</name>
    <dbReference type="NCBI Taxonomy" id="1490495"/>
    <lineage>
        <taxon>Eukaryota</taxon>
        <taxon>Sar</taxon>
        <taxon>Stramenopiles</taxon>
        <taxon>Oomycota</taxon>
        <taxon>Peronosporomycetes</taxon>
        <taxon>Peronosporales</taxon>
        <taxon>Peronosporaceae</taxon>
        <taxon>Phytophthora</taxon>
    </lineage>
</organism>
<sequence length="137" mass="15456">MDKAENDVNARLIKYFKSFNSIVEENSLTECCAGTNGSREKCKRQVSNEEFWTNMKKARRKKVRLKRLGELLSSEERMVALNGKFELPHCPNSGSDYTSIWQSHWRQLKALGPSVIAIELGNPSTSKVYGSATVVAK</sequence>
<comment type="caution">
    <text evidence="1">The sequence shown here is derived from an EMBL/GenBank/DDBJ whole genome shotgun (WGS) entry which is preliminary data.</text>
</comment>
<dbReference type="EMBL" id="BSXT01000209">
    <property type="protein sequence ID" value="GMF20845.1"/>
    <property type="molecule type" value="Genomic_DNA"/>
</dbReference>
<evidence type="ECO:0000313" key="1">
    <source>
        <dbReference type="EMBL" id="GMF20845.1"/>
    </source>
</evidence>
<protein>
    <submittedName>
        <fullName evidence="1">Unnamed protein product</fullName>
    </submittedName>
</protein>
<dbReference type="AlphaFoldDB" id="A0A9W6TW90"/>
<dbReference type="Proteomes" id="UP001165121">
    <property type="component" value="Unassembled WGS sequence"/>
</dbReference>
<proteinExistence type="predicted"/>
<accession>A0A9W6TW90</accession>
<evidence type="ECO:0000313" key="2">
    <source>
        <dbReference type="Proteomes" id="UP001165121"/>
    </source>
</evidence>